<keyword evidence="4" id="KW-0482">Metalloprotease</keyword>
<feature type="active site" evidence="5">
    <location>
        <position position="330"/>
    </location>
</feature>
<evidence type="ECO:0000259" key="7">
    <source>
        <dbReference type="PROSITE" id="PS50215"/>
    </source>
</evidence>
<dbReference type="GO" id="GO:0006509">
    <property type="term" value="P:membrane protein ectodomain proteolysis"/>
    <property type="evidence" value="ECO:0007669"/>
    <property type="project" value="TreeGrafter"/>
</dbReference>
<keyword evidence="3" id="KW-0862">Zinc</keyword>
<organism evidence="8">
    <name type="scientific">Amblyomma maculatum</name>
    <name type="common">Gulf Coast tick</name>
    <dbReference type="NCBI Taxonomy" id="34609"/>
    <lineage>
        <taxon>Eukaryota</taxon>
        <taxon>Metazoa</taxon>
        <taxon>Ecdysozoa</taxon>
        <taxon>Arthropoda</taxon>
        <taxon>Chelicerata</taxon>
        <taxon>Arachnida</taxon>
        <taxon>Acari</taxon>
        <taxon>Parasitiformes</taxon>
        <taxon>Ixodida</taxon>
        <taxon>Ixodoidea</taxon>
        <taxon>Ixodidae</taxon>
        <taxon>Amblyomminae</taxon>
        <taxon>Amblyomma</taxon>
    </lineage>
</organism>
<dbReference type="SUPFAM" id="SSF55486">
    <property type="entry name" value="Metalloproteases ('zincins'), catalytic domain"/>
    <property type="match status" value="1"/>
</dbReference>
<reference evidence="8" key="1">
    <citation type="journal article" date="2011" name="PLoS ONE">
        <title>A deep insight into the sialotranscriptome of the gulf coast tick, Amblyomma maculatum.</title>
        <authorList>
            <person name="Karim S."/>
            <person name="Singh P."/>
            <person name="Ribeiro J.M."/>
        </authorList>
    </citation>
    <scope>NUCLEOTIDE SEQUENCE</scope>
    <source>
        <tissue evidence="8">Salivary gland</tissue>
    </source>
</reference>
<evidence type="ECO:0000256" key="2">
    <source>
        <dbReference type="ARBA" id="ARBA00022801"/>
    </source>
</evidence>
<feature type="chain" id="PRO_5003447546" description="Peptidase M12B domain-containing protein" evidence="6">
    <location>
        <begin position="22"/>
        <end position="481"/>
    </location>
</feature>
<keyword evidence="1" id="KW-0645">Protease</keyword>
<evidence type="ECO:0000256" key="1">
    <source>
        <dbReference type="ARBA" id="ARBA00022670"/>
    </source>
</evidence>
<feature type="domain" description="Peptidase M12B" evidence="7">
    <location>
        <begin position="182"/>
        <end position="392"/>
    </location>
</feature>
<feature type="signal peptide" evidence="6">
    <location>
        <begin position="1"/>
        <end position="21"/>
    </location>
</feature>
<evidence type="ECO:0000256" key="4">
    <source>
        <dbReference type="ARBA" id="ARBA00023049"/>
    </source>
</evidence>
<protein>
    <recommendedName>
        <fullName evidence="7">Peptidase M12B domain-containing protein</fullName>
    </recommendedName>
</protein>
<sequence length="481" mass="53613">MSLFALVHCAWLIVTSYVVTCDDKHVDEQAFTVYPQVYEERQDSSEKILVIRDGYQLNLKKATILASRLLLRNVAKDGAVERYVEGTHYERHLYEDRSKQASLLLKPRWPGSYLITGLVNFTHRIEPSERWERSLTTKAAHRIVKIENKLGECGSDVPLENSLREETKTPEVEERGAIAQEFGVEIYFISDYYHTKNFSTEEDRVTYITLFMHSVSLRMDQLNPPVPISLKGIQGTNDDNESYVRLWSNGDLIGNETLKKLNEAAAGRPYNTSDAVYMATGREMISLIPGGKSSYLAGTAGESLACSANRAAVGEDKPNKFTGVNTAAHEIGHLLGAPDDGAGSAKECSTSDGYLMSRYTKGRHALTFSSCSKTAVADFLKKPDSQCLQKRFSCQLVSFPNKAVKLPGYVIDGDAFCKQFFSGFQTAYFLELPDYLAQCKVSCLVVEKSTNHLRFETTLAMDGTRCSSSDPFKVCKNSICT</sequence>
<name>G3MQA8_AMBMU</name>
<dbReference type="PANTHER" id="PTHR11905:SF159">
    <property type="entry name" value="ADAM METALLOPROTEASE"/>
    <property type="match status" value="1"/>
</dbReference>
<evidence type="ECO:0000256" key="6">
    <source>
        <dbReference type="SAM" id="SignalP"/>
    </source>
</evidence>
<keyword evidence="2" id="KW-0378">Hydrolase</keyword>
<dbReference type="PANTHER" id="PTHR11905">
    <property type="entry name" value="ADAM A DISINTEGRIN AND METALLOPROTEASE DOMAIN"/>
    <property type="match status" value="1"/>
</dbReference>
<dbReference type="AlphaFoldDB" id="G3MQA8"/>
<evidence type="ECO:0000256" key="5">
    <source>
        <dbReference type="PROSITE-ProRule" id="PRU00276"/>
    </source>
</evidence>
<dbReference type="InterPro" id="IPR024079">
    <property type="entry name" value="MetalloPept_cat_dom_sf"/>
</dbReference>
<evidence type="ECO:0000256" key="3">
    <source>
        <dbReference type="ARBA" id="ARBA00022833"/>
    </source>
</evidence>
<dbReference type="GO" id="GO:0004222">
    <property type="term" value="F:metalloendopeptidase activity"/>
    <property type="evidence" value="ECO:0007669"/>
    <property type="project" value="InterPro"/>
</dbReference>
<comment type="caution">
    <text evidence="5">Lacks conserved residue(s) required for the propagation of feature annotation.</text>
</comment>
<dbReference type="EMBL" id="JO844059">
    <property type="protein sequence ID" value="AEO35676.1"/>
    <property type="molecule type" value="mRNA"/>
</dbReference>
<keyword evidence="6" id="KW-0732">Signal</keyword>
<dbReference type="Gene3D" id="3.40.390.10">
    <property type="entry name" value="Collagenase (Catalytic Domain)"/>
    <property type="match status" value="1"/>
</dbReference>
<proteinExistence type="evidence at transcript level"/>
<dbReference type="Pfam" id="PF01421">
    <property type="entry name" value="Reprolysin"/>
    <property type="match status" value="1"/>
</dbReference>
<accession>G3MQA8</accession>
<dbReference type="InterPro" id="IPR001590">
    <property type="entry name" value="Peptidase_M12B"/>
</dbReference>
<dbReference type="PROSITE" id="PS50215">
    <property type="entry name" value="ADAM_MEPRO"/>
    <property type="match status" value="1"/>
</dbReference>
<evidence type="ECO:0000313" key="8">
    <source>
        <dbReference type="EMBL" id="AEO35676.1"/>
    </source>
</evidence>